<dbReference type="InterPro" id="IPR003593">
    <property type="entry name" value="AAA+_ATPase"/>
</dbReference>
<keyword evidence="8" id="KW-1185">Reference proteome</keyword>
<keyword evidence="3" id="KW-0547">Nucleotide-binding</keyword>
<dbReference type="HOGENOM" id="CLU_000604_1_2_6"/>
<evidence type="ECO:0000256" key="2">
    <source>
        <dbReference type="ARBA" id="ARBA00022448"/>
    </source>
</evidence>
<dbReference type="InterPro" id="IPR003439">
    <property type="entry name" value="ABC_transporter-like_ATP-bd"/>
</dbReference>
<dbReference type="KEGG" id="aeh:Mlg_2645"/>
<dbReference type="PANTHER" id="PTHR43335">
    <property type="entry name" value="ABC TRANSPORTER, ATP-BINDING PROTEIN"/>
    <property type="match status" value="1"/>
</dbReference>
<name>Q0A5A2_ALKEH</name>
<dbReference type="PROSITE" id="PS50893">
    <property type="entry name" value="ABC_TRANSPORTER_2"/>
    <property type="match status" value="1"/>
</dbReference>
<dbReference type="EMBL" id="CP000453">
    <property type="protein sequence ID" value="ABI57985.1"/>
    <property type="molecule type" value="Genomic_DNA"/>
</dbReference>
<comment type="similarity">
    <text evidence="1">Belongs to the ABC transporter superfamily.</text>
</comment>
<dbReference type="InterPro" id="IPR027417">
    <property type="entry name" value="P-loop_NTPase"/>
</dbReference>
<dbReference type="Pfam" id="PF00005">
    <property type="entry name" value="ABC_tran"/>
    <property type="match status" value="1"/>
</dbReference>
<dbReference type="SMART" id="SM00382">
    <property type="entry name" value="AAA"/>
    <property type="match status" value="1"/>
</dbReference>
<dbReference type="PANTHER" id="PTHR43335:SF4">
    <property type="entry name" value="ABC TRANSPORTER, ATP-BINDING PROTEIN"/>
    <property type="match status" value="1"/>
</dbReference>
<dbReference type="CDD" id="cd03230">
    <property type="entry name" value="ABC_DR_subfamily_A"/>
    <property type="match status" value="1"/>
</dbReference>
<dbReference type="SUPFAM" id="SSF52540">
    <property type="entry name" value="P-loop containing nucleoside triphosphate hydrolases"/>
    <property type="match status" value="1"/>
</dbReference>
<dbReference type="RefSeq" id="WP_011630378.1">
    <property type="nucleotide sequence ID" value="NC_008340.1"/>
</dbReference>
<evidence type="ECO:0000313" key="8">
    <source>
        <dbReference type="Proteomes" id="UP000001962"/>
    </source>
</evidence>
<accession>Q0A5A2</accession>
<evidence type="ECO:0000256" key="4">
    <source>
        <dbReference type="ARBA" id="ARBA00022840"/>
    </source>
</evidence>
<evidence type="ECO:0000256" key="3">
    <source>
        <dbReference type="ARBA" id="ARBA00022741"/>
    </source>
</evidence>
<proteinExistence type="inferred from homology"/>
<evidence type="ECO:0000256" key="1">
    <source>
        <dbReference type="ARBA" id="ARBA00005417"/>
    </source>
</evidence>
<dbReference type="AlphaFoldDB" id="Q0A5A2"/>
<evidence type="ECO:0000313" key="7">
    <source>
        <dbReference type="EMBL" id="ABI57985.1"/>
    </source>
</evidence>
<dbReference type="Gene3D" id="3.40.50.300">
    <property type="entry name" value="P-loop containing nucleotide triphosphate hydrolases"/>
    <property type="match status" value="1"/>
</dbReference>
<sequence length="325" mass="35014">MPDSPPTTARQPAGPASEDTAPGALLQAEHLSRHYASHTALSGFSLTLHRGEVVGLLGPNGAGKSTALKLLAGVLPPSSGRARLAGHDLIDAGQRYRRQLGYLPERPPLYPDMRVHDYLRFCARLRGADGGRTAVGRALTECGLEAMADRRLDQLSQGYRQRVGIAQAVVHRPPLIILDEPTVGLDPRQLQGIRQLIRRLARAHGILLSSHLLPEIQALADRVIILQRGRICHQGPARGEPHARRFNARFRRDPHAGALEGLPGVAAARAVAPEHWQLRLTPDADPDRVISAVAAAGWGLEAWQPAGDSLEQVFLRATQGPGGEA</sequence>
<dbReference type="GO" id="GO:0005524">
    <property type="term" value="F:ATP binding"/>
    <property type="evidence" value="ECO:0007669"/>
    <property type="project" value="UniProtKB-KW"/>
</dbReference>
<dbReference type="Proteomes" id="UP000001962">
    <property type="component" value="Chromosome"/>
</dbReference>
<evidence type="ECO:0000259" key="6">
    <source>
        <dbReference type="PROSITE" id="PS50893"/>
    </source>
</evidence>
<keyword evidence="2" id="KW-0813">Transport</keyword>
<feature type="compositionally biased region" description="Polar residues" evidence="5">
    <location>
        <begin position="1"/>
        <end position="10"/>
    </location>
</feature>
<organism evidence="7 8">
    <name type="scientific">Alkalilimnicola ehrlichii (strain ATCC BAA-1101 / DSM 17681 / MLHE-1)</name>
    <dbReference type="NCBI Taxonomy" id="187272"/>
    <lineage>
        <taxon>Bacteria</taxon>
        <taxon>Pseudomonadati</taxon>
        <taxon>Pseudomonadota</taxon>
        <taxon>Gammaproteobacteria</taxon>
        <taxon>Chromatiales</taxon>
        <taxon>Ectothiorhodospiraceae</taxon>
        <taxon>Alkalilimnicola</taxon>
    </lineage>
</organism>
<feature type="region of interest" description="Disordered" evidence="5">
    <location>
        <begin position="1"/>
        <end position="20"/>
    </location>
</feature>
<reference evidence="8" key="1">
    <citation type="submission" date="2006-08" db="EMBL/GenBank/DDBJ databases">
        <title>Complete sequence of Alkalilimnicola ehrilichei MLHE-1.</title>
        <authorList>
            <person name="Copeland A."/>
            <person name="Lucas S."/>
            <person name="Lapidus A."/>
            <person name="Barry K."/>
            <person name="Detter J.C."/>
            <person name="Glavina del Rio T."/>
            <person name="Hammon N."/>
            <person name="Israni S."/>
            <person name="Dalin E."/>
            <person name="Tice H."/>
            <person name="Pitluck S."/>
            <person name="Sims D."/>
            <person name="Brettin T."/>
            <person name="Bruce D."/>
            <person name="Han C."/>
            <person name="Tapia R."/>
            <person name="Gilna P."/>
            <person name="Schmutz J."/>
            <person name="Larimer F."/>
            <person name="Land M."/>
            <person name="Hauser L."/>
            <person name="Kyrpides N."/>
            <person name="Mikhailova N."/>
            <person name="Oremland R.S."/>
            <person name="Hoeft S.E."/>
            <person name="Switzer-Blum J."/>
            <person name="Kulp T."/>
            <person name="King G."/>
            <person name="Tabita R."/>
            <person name="Witte B."/>
            <person name="Santini J.M."/>
            <person name="Basu P."/>
            <person name="Hollibaugh J.T."/>
            <person name="Xie G."/>
            <person name="Stolz J.F."/>
            <person name="Richardson P."/>
        </authorList>
    </citation>
    <scope>NUCLEOTIDE SEQUENCE [LARGE SCALE GENOMIC DNA]</scope>
    <source>
        <strain evidence="8">ATCC BAA-1101 / DSM 17681 / MLHE-1</strain>
    </source>
</reference>
<keyword evidence="4" id="KW-0067">ATP-binding</keyword>
<evidence type="ECO:0000256" key="5">
    <source>
        <dbReference type="SAM" id="MobiDB-lite"/>
    </source>
</evidence>
<gene>
    <name evidence="7" type="ordered locus">Mlg_2645</name>
</gene>
<dbReference type="GO" id="GO:0016887">
    <property type="term" value="F:ATP hydrolysis activity"/>
    <property type="evidence" value="ECO:0007669"/>
    <property type="project" value="InterPro"/>
</dbReference>
<dbReference type="eggNOG" id="COG1131">
    <property type="taxonomic scope" value="Bacteria"/>
</dbReference>
<feature type="domain" description="ABC transporter" evidence="6">
    <location>
        <begin position="26"/>
        <end position="253"/>
    </location>
</feature>
<protein>
    <submittedName>
        <fullName evidence="7">ABC transporter related protein</fullName>
    </submittedName>
</protein>